<organism evidence="2 3">
    <name type="scientific">Natrarchaeobius halalkaliphilus</name>
    <dbReference type="NCBI Taxonomy" id="1679091"/>
    <lineage>
        <taxon>Archaea</taxon>
        <taxon>Methanobacteriati</taxon>
        <taxon>Methanobacteriota</taxon>
        <taxon>Stenosarchaea group</taxon>
        <taxon>Halobacteria</taxon>
        <taxon>Halobacteriales</taxon>
        <taxon>Natrialbaceae</taxon>
        <taxon>Natrarchaeobius</taxon>
    </lineage>
</organism>
<keyword evidence="1" id="KW-0812">Transmembrane</keyword>
<feature type="transmembrane region" description="Helical" evidence="1">
    <location>
        <begin position="53"/>
        <end position="74"/>
    </location>
</feature>
<dbReference type="OrthoDB" id="270892at2157"/>
<dbReference type="AlphaFoldDB" id="A0A3N6LPG1"/>
<comment type="caution">
    <text evidence="2">The sequence shown here is derived from an EMBL/GenBank/DDBJ whole genome shotgun (WGS) entry which is preliminary data.</text>
</comment>
<protein>
    <submittedName>
        <fullName evidence="2">Uncharacterized protein</fullName>
    </submittedName>
</protein>
<keyword evidence="3" id="KW-1185">Reference proteome</keyword>
<dbReference type="EMBL" id="REFY01000003">
    <property type="protein sequence ID" value="RQG90027.1"/>
    <property type="molecule type" value="Genomic_DNA"/>
</dbReference>
<evidence type="ECO:0000313" key="3">
    <source>
        <dbReference type="Proteomes" id="UP000273828"/>
    </source>
</evidence>
<reference evidence="2 3" key="1">
    <citation type="submission" date="2018-10" db="EMBL/GenBank/DDBJ databases">
        <title>Natrarchaeobius chitinivorans gen. nov., sp. nov., and Natrarchaeobius haloalkaliphilus sp. nov., alkaliphilic, chitin-utilizing haloarchaea from hypersaline alkaline lakes.</title>
        <authorList>
            <person name="Sorokin D.Y."/>
            <person name="Elcheninov A.G."/>
            <person name="Kostrikina N.A."/>
            <person name="Bale N.J."/>
            <person name="Sinninghe Damste J.S."/>
            <person name="Khijniak T.V."/>
            <person name="Kublanov I.V."/>
            <person name="Toshchakov S.V."/>
        </authorList>
    </citation>
    <scope>NUCLEOTIDE SEQUENCE [LARGE SCALE GENOMIC DNA]</scope>
    <source>
        <strain evidence="2 3">AArcht-Sl</strain>
    </source>
</reference>
<evidence type="ECO:0000313" key="2">
    <source>
        <dbReference type="EMBL" id="RQG90027.1"/>
    </source>
</evidence>
<evidence type="ECO:0000256" key="1">
    <source>
        <dbReference type="SAM" id="Phobius"/>
    </source>
</evidence>
<proteinExistence type="predicted"/>
<name>A0A3N6LPG1_9EURY</name>
<sequence length="107" mass="11739">MSSLIPWSGLLWALAVLTYGFGDFLTTIRGLQRDGIEERQSGARIVLGEPPSMWRFGLFKGLLLTVFFVGYVLLEGYRFRIAIPAGIAVIGSYAVLNNGRVLLDGSD</sequence>
<dbReference type="RefSeq" id="WP_124178115.1">
    <property type="nucleotide sequence ID" value="NZ_REFY01000003.1"/>
</dbReference>
<feature type="transmembrane region" description="Helical" evidence="1">
    <location>
        <begin position="81"/>
        <end position="103"/>
    </location>
</feature>
<dbReference type="Proteomes" id="UP000273828">
    <property type="component" value="Unassembled WGS sequence"/>
</dbReference>
<keyword evidence="1" id="KW-1133">Transmembrane helix</keyword>
<gene>
    <name evidence="2" type="ORF">EA462_08455</name>
</gene>
<accession>A0A3N6LPG1</accession>
<keyword evidence="1" id="KW-0472">Membrane</keyword>